<feature type="compositionally biased region" description="Basic residues" evidence="1">
    <location>
        <begin position="45"/>
        <end position="59"/>
    </location>
</feature>
<keyword evidence="3" id="KW-1185">Reference proteome</keyword>
<dbReference type="KEGG" id="dpx:DAPPUDRAFT_107176"/>
<proteinExistence type="predicted"/>
<name>E9GW82_DAPPU</name>
<dbReference type="HOGENOM" id="CLU_1742422_0_0_1"/>
<evidence type="ECO:0000313" key="3">
    <source>
        <dbReference type="Proteomes" id="UP000000305"/>
    </source>
</evidence>
<sequence length="150" mass="16660">MEEKMEEAHTAVAQETNDDDDDVDESGGGGARVSQELSTKEEKQHPKRAVAQHCEKKKGRTAEIRSGSGQQPTRGRVVNIFELDAGRRRSPWNGLFLVCLSRGTRYKANIEEGRSPLKQEGNVSNVKQGWNVDLFFTPISIGYSAKDGRN</sequence>
<dbReference type="AlphaFoldDB" id="E9GW82"/>
<dbReference type="InParanoid" id="E9GW82"/>
<evidence type="ECO:0000313" key="2">
    <source>
        <dbReference type="EMBL" id="EFX76302.1"/>
    </source>
</evidence>
<feature type="region of interest" description="Disordered" evidence="1">
    <location>
        <begin position="1"/>
        <end position="74"/>
    </location>
</feature>
<feature type="compositionally biased region" description="Acidic residues" evidence="1">
    <location>
        <begin position="16"/>
        <end position="25"/>
    </location>
</feature>
<protein>
    <submittedName>
        <fullName evidence="2">Uncharacterized protein</fullName>
    </submittedName>
</protein>
<evidence type="ECO:0000256" key="1">
    <source>
        <dbReference type="SAM" id="MobiDB-lite"/>
    </source>
</evidence>
<reference evidence="2 3" key="1">
    <citation type="journal article" date="2011" name="Science">
        <title>The ecoresponsive genome of Daphnia pulex.</title>
        <authorList>
            <person name="Colbourne J.K."/>
            <person name="Pfrender M.E."/>
            <person name="Gilbert D."/>
            <person name="Thomas W.K."/>
            <person name="Tucker A."/>
            <person name="Oakley T.H."/>
            <person name="Tokishita S."/>
            <person name="Aerts A."/>
            <person name="Arnold G.J."/>
            <person name="Basu M.K."/>
            <person name="Bauer D.J."/>
            <person name="Caceres C.E."/>
            <person name="Carmel L."/>
            <person name="Casola C."/>
            <person name="Choi J.H."/>
            <person name="Detter J.C."/>
            <person name="Dong Q."/>
            <person name="Dusheyko S."/>
            <person name="Eads B.D."/>
            <person name="Frohlich T."/>
            <person name="Geiler-Samerotte K.A."/>
            <person name="Gerlach D."/>
            <person name="Hatcher P."/>
            <person name="Jogdeo S."/>
            <person name="Krijgsveld J."/>
            <person name="Kriventseva E.V."/>
            <person name="Kultz D."/>
            <person name="Laforsch C."/>
            <person name="Lindquist E."/>
            <person name="Lopez J."/>
            <person name="Manak J.R."/>
            <person name="Muller J."/>
            <person name="Pangilinan J."/>
            <person name="Patwardhan R.P."/>
            <person name="Pitluck S."/>
            <person name="Pritham E.J."/>
            <person name="Rechtsteiner A."/>
            <person name="Rho M."/>
            <person name="Rogozin I.B."/>
            <person name="Sakarya O."/>
            <person name="Salamov A."/>
            <person name="Schaack S."/>
            <person name="Shapiro H."/>
            <person name="Shiga Y."/>
            <person name="Skalitzky C."/>
            <person name="Smith Z."/>
            <person name="Souvorov A."/>
            <person name="Sung W."/>
            <person name="Tang Z."/>
            <person name="Tsuchiya D."/>
            <person name="Tu H."/>
            <person name="Vos H."/>
            <person name="Wang M."/>
            <person name="Wolf Y.I."/>
            <person name="Yamagata H."/>
            <person name="Yamada T."/>
            <person name="Ye Y."/>
            <person name="Shaw J.R."/>
            <person name="Andrews J."/>
            <person name="Crease T.J."/>
            <person name="Tang H."/>
            <person name="Lucas S.M."/>
            <person name="Robertson H.M."/>
            <person name="Bork P."/>
            <person name="Koonin E.V."/>
            <person name="Zdobnov E.M."/>
            <person name="Grigoriev I.V."/>
            <person name="Lynch M."/>
            <person name="Boore J.L."/>
        </authorList>
    </citation>
    <scope>NUCLEOTIDE SEQUENCE [LARGE SCALE GENOMIC DNA]</scope>
</reference>
<accession>E9GW82</accession>
<gene>
    <name evidence="2" type="ORF">DAPPUDRAFT_107176</name>
</gene>
<dbReference type="Proteomes" id="UP000000305">
    <property type="component" value="Unassembled WGS sequence"/>
</dbReference>
<dbReference type="EMBL" id="GL732569">
    <property type="protein sequence ID" value="EFX76302.1"/>
    <property type="molecule type" value="Genomic_DNA"/>
</dbReference>
<organism evidence="2 3">
    <name type="scientific">Daphnia pulex</name>
    <name type="common">Water flea</name>
    <dbReference type="NCBI Taxonomy" id="6669"/>
    <lineage>
        <taxon>Eukaryota</taxon>
        <taxon>Metazoa</taxon>
        <taxon>Ecdysozoa</taxon>
        <taxon>Arthropoda</taxon>
        <taxon>Crustacea</taxon>
        <taxon>Branchiopoda</taxon>
        <taxon>Diplostraca</taxon>
        <taxon>Cladocera</taxon>
        <taxon>Anomopoda</taxon>
        <taxon>Daphniidae</taxon>
        <taxon>Daphnia</taxon>
    </lineage>
</organism>